<dbReference type="EMBL" id="QGKM01000048">
    <property type="protein sequence ID" value="PWQ95094.1"/>
    <property type="molecule type" value="Genomic_DNA"/>
</dbReference>
<reference evidence="2 3" key="1">
    <citation type="submission" date="2018-05" db="EMBL/GenBank/DDBJ databases">
        <title>Leucothrix arctica sp. nov., isolated from Arctic seawater.</title>
        <authorList>
            <person name="Choi A."/>
            <person name="Baek K."/>
        </authorList>
    </citation>
    <scope>NUCLEOTIDE SEQUENCE [LARGE SCALE GENOMIC DNA]</scope>
    <source>
        <strain evidence="2 3">JCM 18388</strain>
    </source>
</reference>
<proteinExistence type="predicted"/>
<evidence type="ECO:0000313" key="2">
    <source>
        <dbReference type="EMBL" id="PWQ95094.1"/>
    </source>
</evidence>
<sequence length="87" mass="10398">MILVVYWCAISVVARMIEEALFIKALRKAGVILDVAFLGIPFYSDHMYHKSVKNRGEIEELNERRLRLRFYIRMNFYFSIGLFLLFM</sequence>
<feature type="transmembrane region" description="Helical" evidence="1">
    <location>
        <begin position="68"/>
        <end position="86"/>
    </location>
</feature>
<name>A0A317C919_9GAMM</name>
<evidence type="ECO:0000256" key="1">
    <source>
        <dbReference type="SAM" id="Phobius"/>
    </source>
</evidence>
<gene>
    <name evidence="2" type="ORF">DKW60_15570</name>
</gene>
<comment type="caution">
    <text evidence="2">The sequence shown here is derived from an EMBL/GenBank/DDBJ whole genome shotgun (WGS) entry which is preliminary data.</text>
</comment>
<keyword evidence="3" id="KW-1185">Reference proteome</keyword>
<accession>A0A317C919</accession>
<dbReference type="AlphaFoldDB" id="A0A317C919"/>
<protein>
    <submittedName>
        <fullName evidence="2">Uncharacterized protein</fullName>
    </submittedName>
</protein>
<dbReference type="Proteomes" id="UP000245539">
    <property type="component" value="Unassembled WGS sequence"/>
</dbReference>
<keyword evidence="1" id="KW-1133">Transmembrane helix</keyword>
<evidence type="ECO:0000313" key="3">
    <source>
        <dbReference type="Proteomes" id="UP000245539"/>
    </source>
</evidence>
<keyword evidence="1" id="KW-0812">Transmembrane</keyword>
<organism evidence="2 3">
    <name type="scientific">Leucothrix pacifica</name>
    <dbReference type="NCBI Taxonomy" id="1247513"/>
    <lineage>
        <taxon>Bacteria</taxon>
        <taxon>Pseudomonadati</taxon>
        <taxon>Pseudomonadota</taxon>
        <taxon>Gammaproteobacteria</taxon>
        <taxon>Thiotrichales</taxon>
        <taxon>Thiotrichaceae</taxon>
        <taxon>Leucothrix</taxon>
    </lineage>
</organism>
<keyword evidence="1" id="KW-0472">Membrane</keyword>